<keyword evidence="1" id="KW-1133">Transmembrane helix</keyword>
<accession>A0A9D2RLH9</accession>
<sequence length="262" mass="28980">MKGASEYRRRARISMRGQMGTMAATSFMRALSESLIGVALVAVMTVGLVLLGIQTLVLASTGYGAAMIMIILFVLVITLLIVLSGAFYWLLEGGLINQARNAVYGRRVSMSDLFSGFSGGLAGCLIVIGFLKLLMMLFFAIPYGIAVFVNSLWDGFTLLGTGAVLLSYLWYMAGILLIFLFFGLAPYILMDRPSLGPVQCMKESLLLTRKHRFGLFCLCCSFIGWYILGSISYGIGMFWIQPYMRCALYHFYDDLKKERAAV</sequence>
<evidence type="ECO:0000313" key="3">
    <source>
        <dbReference type="Proteomes" id="UP000886804"/>
    </source>
</evidence>
<comment type="caution">
    <text evidence="2">The sequence shown here is derived from an EMBL/GenBank/DDBJ whole genome shotgun (WGS) entry which is preliminary data.</text>
</comment>
<feature type="transmembrane region" description="Helical" evidence="1">
    <location>
        <begin position="35"/>
        <end position="57"/>
    </location>
</feature>
<dbReference type="EMBL" id="DWYS01000079">
    <property type="protein sequence ID" value="HJB07506.1"/>
    <property type="molecule type" value="Genomic_DNA"/>
</dbReference>
<feature type="transmembrane region" description="Helical" evidence="1">
    <location>
        <begin position="112"/>
        <end position="131"/>
    </location>
</feature>
<organism evidence="2 3">
    <name type="scientific">Candidatus Enterocloster faecavium</name>
    <dbReference type="NCBI Taxonomy" id="2838560"/>
    <lineage>
        <taxon>Bacteria</taxon>
        <taxon>Bacillati</taxon>
        <taxon>Bacillota</taxon>
        <taxon>Clostridia</taxon>
        <taxon>Lachnospirales</taxon>
        <taxon>Lachnospiraceae</taxon>
        <taxon>Enterocloster</taxon>
    </lineage>
</organism>
<keyword evidence="1" id="KW-0812">Transmembrane</keyword>
<feature type="transmembrane region" description="Helical" evidence="1">
    <location>
        <begin position="213"/>
        <end position="240"/>
    </location>
</feature>
<evidence type="ECO:0000256" key="1">
    <source>
        <dbReference type="SAM" id="Phobius"/>
    </source>
</evidence>
<reference evidence="2" key="2">
    <citation type="submission" date="2021-04" db="EMBL/GenBank/DDBJ databases">
        <authorList>
            <person name="Gilroy R."/>
        </authorList>
    </citation>
    <scope>NUCLEOTIDE SEQUENCE</scope>
    <source>
        <strain evidence="2">CHK188-4685</strain>
    </source>
</reference>
<keyword evidence="1" id="KW-0472">Membrane</keyword>
<dbReference type="AlphaFoldDB" id="A0A9D2RLH9"/>
<feature type="transmembrane region" description="Helical" evidence="1">
    <location>
        <begin position="63"/>
        <end position="91"/>
    </location>
</feature>
<reference evidence="2" key="1">
    <citation type="journal article" date="2021" name="PeerJ">
        <title>Extensive microbial diversity within the chicken gut microbiome revealed by metagenomics and culture.</title>
        <authorList>
            <person name="Gilroy R."/>
            <person name="Ravi A."/>
            <person name="Getino M."/>
            <person name="Pursley I."/>
            <person name="Horton D.L."/>
            <person name="Alikhan N.F."/>
            <person name="Baker D."/>
            <person name="Gharbi K."/>
            <person name="Hall N."/>
            <person name="Watson M."/>
            <person name="Adriaenssens E.M."/>
            <person name="Foster-Nyarko E."/>
            <person name="Jarju S."/>
            <person name="Secka A."/>
            <person name="Antonio M."/>
            <person name="Oren A."/>
            <person name="Chaudhuri R.R."/>
            <person name="La Ragione R."/>
            <person name="Hildebrand F."/>
            <person name="Pallen M.J."/>
        </authorList>
    </citation>
    <scope>NUCLEOTIDE SEQUENCE</scope>
    <source>
        <strain evidence="2">CHK188-4685</strain>
    </source>
</reference>
<dbReference type="Pfam" id="PF06161">
    <property type="entry name" value="DUF975"/>
    <property type="match status" value="1"/>
</dbReference>
<feature type="transmembrane region" description="Helical" evidence="1">
    <location>
        <begin position="168"/>
        <end position="189"/>
    </location>
</feature>
<protein>
    <submittedName>
        <fullName evidence="2">DUF975 family protein</fullName>
    </submittedName>
</protein>
<dbReference type="PANTHER" id="PTHR40076">
    <property type="entry name" value="MEMBRANE PROTEIN-RELATED"/>
    <property type="match status" value="1"/>
</dbReference>
<dbReference type="InterPro" id="IPR010380">
    <property type="entry name" value="DUF975"/>
</dbReference>
<proteinExistence type="predicted"/>
<dbReference type="Proteomes" id="UP000886804">
    <property type="component" value="Unassembled WGS sequence"/>
</dbReference>
<dbReference type="PANTHER" id="PTHR40076:SF1">
    <property type="entry name" value="MEMBRANE PROTEIN"/>
    <property type="match status" value="1"/>
</dbReference>
<evidence type="ECO:0000313" key="2">
    <source>
        <dbReference type="EMBL" id="HJB07506.1"/>
    </source>
</evidence>
<gene>
    <name evidence="2" type="ORF">H9716_06510</name>
</gene>
<name>A0A9D2RLH9_9FIRM</name>